<organism evidence="3 4">
    <name type="scientific">Desulfofustis glycolicus DSM 9705</name>
    <dbReference type="NCBI Taxonomy" id="1121409"/>
    <lineage>
        <taxon>Bacteria</taxon>
        <taxon>Pseudomonadati</taxon>
        <taxon>Thermodesulfobacteriota</taxon>
        <taxon>Desulfobulbia</taxon>
        <taxon>Desulfobulbales</taxon>
        <taxon>Desulfocapsaceae</taxon>
        <taxon>Desulfofustis</taxon>
    </lineage>
</organism>
<dbReference type="PANTHER" id="PTHR43798">
    <property type="entry name" value="MONOACYLGLYCEROL LIPASE"/>
    <property type="match status" value="1"/>
</dbReference>
<dbReference type="OrthoDB" id="9804723at2"/>
<keyword evidence="4" id="KW-1185">Reference proteome</keyword>
<dbReference type="InterPro" id="IPR050266">
    <property type="entry name" value="AB_hydrolase_sf"/>
</dbReference>
<accession>A0A1M5T998</accession>
<dbReference type="Pfam" id="PF00561">
    <property type="entry name" value="Abhydrolase_1"/>
    <property type="match status" value="1"/>
</dbReference>
<dbReference type="InterPro" id="IPR000073">
    <property type="entry name" value="AB_hydrolase_1"/>
</dbReference>
<dbReference type="EMBL" id="FQXS01000002">
    <property type="protein sequence ID" value="SHH47347.1"/>
    <property type="molecule type" value="Genomic_DNA"/>
</dbReference>
<reference evidence="3 4" key="1">
    <citation type="submission" date="2016-11" db="EMBL/GenBank/DDBJ databases">
        <authorList>
            <person name="Jaros S."/>
            <person name="Januszkiewicz K."/>
            <person name="Wedrychowicz H."/>
        </authorList>
    </citation>
    <scope>NUCLEOTIDE SEQUENCE [LARGE SCALE GENOMIC DNA]</scope>
    <source>
        <strain evidence="3 4">DSM 9705</strain>
    </source>
</reference>
<proteinExistence type="predicted"/>
<dbReference type="STRING" id="1121409.SAMN02745124_00669"/>
<evidence type="ECO:0000259" key="2">
    <source>
        <dbReference type="Pfam" id="PF00561"/>
    </source>
</evidence>
<dbReference type="SUPFAM" id="SSF53474">
    <property type="entry name" value="alpha/beta-Hydrolases"/>
    <property type="match status" value="1"/>
</dbReference>
<dbReference type="GO" id="GO:0016787">
    <property type="term" value="F:hydrolase activity"/>
    <property type="evidence" value="ECO:0007669"/>
    <property type="project" value="UniProtKB-KW"/>
</dbReference>
<gene>
    <name evidence="3" type="ORF">SAMN02745124_00669</name>
</gene>
<dbReference type="AlphaFoldDB" id="A0A1M5T998"/>
<dbReference type="InterPro" id="IPR029058">
    <property type="entry name" value="AB_hydrolase_fold"/>
</dbReference>
<evidence type="ECO:0000313" key="3">
    <source>
        <dbReference type="EMBL" id="SHH47347.1"/>
    </source>
</evidence>
<keyword evidence="1" id="KW-0378">Hydrolase</keyword>
<name>A0A1M5T998_9BACT</name>
<evidence type="ECO:0000256" key="1">
    <source>
        <dbReference type="ARBA" id="ARBA00022801"/>
    </source>
</evidence>
<dbReference type="PANTHER" id="PTHR43798:SF31">
    <property type="entry name" value="AB HYDROLASE SUPERFAMILY PROTEIN YCLE"/>
    <property type="match status" value="1"/>
</dbReference>
<evidence type="ECO:0000313" key="4">
    <source>
        <dbReference type="Proteomes" id="UP000184139"/>
    </source>
</evidence>
<dbReference type="RefSeq" id="WP_073373395.1">
    <property type="nucleotide sequence ID" value="NZ_FQXS01000002.1"/>
</dbReference>
<sequence>MPYIESNSVRLYYEEAGSGVPVVFAHEFGGNLRSWEAQLRYLSRSYRCIAYNARGYPPSDVSREQSAYSQQIAGDDLARLLTALHIDTAHIVGLSMGSVTALDFALRYGQRARSVTLCGCGYGSIAAERAAWLASNEVLADGIEADIAQATRTYANGPTRLAFKRKDPRGWQDFVEHMATALDPLGASLTLRGIQAKRPSLHEMTHLLREVNLPVMIVVGDEDAPALEPSLLLKKTLPDAALWVFPRSGHAVNTEEPDLFNRALVDFLAAVEAKTPAASTDSTAR</sequence>
<protein>
    <submittedName>
        <fullName evidence="3">Pimeloyl-ACP methyl ester carboxylesterase</fullName>
    </submittedName>
</protein>
<feature type="domain" description="AB hydrolase-1" evidence="2">
    <location>
        <begin position="21"/>
        <end position="257"/>
    </location>
</feature>
<dbReference type="GO" id="GO:0016020">
    <property type="term" value="C:membrane"/>
    <property type="evidence" value="ECO:0007669"/>
    <property type="project" value="TreeGrafter"/>
</dbReference>
<dbReference type="Gene3D" id="3.40.50.1820">
    <property type="entry name" value="alpha/beta hydrolase"/>
    <property type="match status" value="1"/>
</dbReference>
<dbReference type="Proteomes" id="UP000184139">
    <property type="component" value="Unassembled WGS sequence"/>
</dbReference>